<feature type="coiled-coil region" evidence="1">
    <location>
        <begin position="68"/>
        <end position="109"/>
    </location>
</feature>
<dbReference type="AlphaFoldDB" id="A0AAW2Z5X2"/>
<keyword evidence="4" id="KW-1185">Reference proteome</keyword>
<evidence type="ECO:0000313" key="4">
    <source>
        <dbReference type="Proteomes" id="UP001431209"/>
    </source>
</evidence>
<organism evidence="3 4">
    <name type="scientific">Acrasis kona</name>
    <dbReference type="NCBI Taxonomy" id="1008807"/>
    <lineage>
        <taxon>Eukaryota</taxon>
        <taxon>Discoba</taxon>
        <taxon>Heterolobosea</taxon>
        <taxon>Tetramitia</taxon>
        <taxon>Eutetramitia</taxon>
        <taxon>Acrasidae</taxon>
        <taxon>Acrasis</taxon>
    </lineage>
</organism>
<name>A0AAW2Z5X2_9EUKA</name>
<accession>A0AAW2Z5X2</accession>
<feature type="region of interest" description="Disordered" evidence="2">
    <location>
        <begin position="1"/>
        <end position="28"/>
    </location>
</feature>
<dbReference type="Proteomes" id="UP001431209">
    <property type="component" value="Unassembled WGS sequence"/>
</dbReference>
<evidence type="ECO:0000313" key="3">
    <source>
        <dbReference type="EMBL" id="KAL0484057.1"/>
    </source>
</evidence>
<dbReference type="EMBL" id="JAOPGA020001019">
    <property type="protein sequence ID" value="KAL0484057.1"/>
    <property type="molecule type" value="Genomic_DNA"/>
</dbReference>
<feature type="non-terminal residue" evidence="3">
    <location>
        <position position="163"/>
    </location>
</feature>
<keyword evidence="1" id="KW-0175">Coiled coil</keyword>
<protein>
    <submittedName>
        <fullName evidence="3">ATK4</fullName>
    </submittedName>
</protein>
<proteinExistence type="predicted"/>
<gene>
    <name evidence="3" type="ORF">AKO1_004686</name>
</gene>
<evidence type="ECO:0000256" key="2">
    <source>
        <dbReference type="SAM" id="MobiDB-lite"/>
    </source>
</evidence>
<sequence>IPKLAFFSPKRSATSPNKKSPQKEKVPTVELNLSISPRNAEVNEPKDIDAEKNIQVAFFEPKRTQSDFDQLETELDNTKIELINANKRMNDMEQQYRRDIEEIQEEYKQRLLYNSHINWFRDRSQELSDECIDLKFQFDKMRNQVYADMNNFSIFINNQAMEF</sequence>
<reference evidence="3 4" key="1">
    <citation type="submission" date="2024-03" db="EMBL/GenBank/DDBJ databases">
        <title>The Acrasis kona genome and developmental transcriptomes reveal deep origins of eukaryotic multicellular pathways.</title>
        <authorList>
            <person name="Sheikh S."/>
            <person name="Fu C.-J."/>
            <person name="Brown M.W."/>
            <person name="Baldauf S.L."/>
        </authorList>
    </citation>
    <scope>NUCLEOTIDE SEQUENCE [LARGE SCALE GENOMIC DNA]</scope>
    <source>
        <strain evidence="3 4">ATCC MYA-3509</strain>
    </source>
</reference>
<feature type="non-terminal residue" evidence="3">
    <location>
        <position position="1"/>
    </location>
</feature>
<comment type="caution">
    <text evidence="3">The sequence shown here is derived from an EMBL/GenBank/DDBJ whole genome shotgun (WGS) entry which is preliminary data.</text>
</comment>
<evidence type="ECO:0000256" key="1">
    <source>
        <dbReference type="SAM" id="Coils"/>
    </source>
</evidence>